<keyword evidence="1" id="KW-0732">Signal</keyword>
<dbReference type="GeneID" id="111137028"/>
<feature type="signal peptide" evidence="1">
    <location>
        <begin position="1"/>
        <end position="20"/>
    </location>
</feature>
<gene>
    <name evidence="3" type="primary">LOC111137028</name>
</gene>
<proteinExistence type="predicted"/>
<organism evidence="2 3">
    <name type="scientific">Crassostrea virginica</name>
    <name type="common">Eastern oyster</name>
    <dbReference type="NCBI Taxonomy" id="6565"/>
    <lineage>
        <taxon>Eukaryota</taxon>
        <taxon>Metazoa</taxon>
        <taxon>Spiralia</taxon>
        <taxon>Lophotrochozoa</taxon>
        <taxon>Mollusca</taxon>
        <taxon>Bivalvia</taxon>
        <taxon>Autobranchia</taxon>
        <taxon>Pteriomorphia</taxon>
        <taxon>Ostreida</taxon>
        <taxon>Ostreoidea</taxon>
        <taxon>Ostreidae</taxon>
        <taxon>Crassostrea</taxon>
    </lineage>
</organism>
<keyword evidence="2" id="KW-1185">Reference proteome</keyword>
<protein>
    <submittedName>
        <fullName evidence="3">Uncharacterized protein LOC111137028</fullName>
    </submittedName>
</protein>
<dbReference type="OrthoDB" id="6109993at2759"/>
<dbReference type="Proteomes" id="UP000694844">
    <property type="component" value="Chromosome 5"/>
</dbReference>
<reference evidence="3" key="1">
    <citation type="submission" date="2025-08" db="UniProtKB">
        <authorList>
            <consortium name="RefSeq"/>
        </authorList>
    </citation>
    <scope>IDENTIFICATION</scope>
    <source>
        <tissue evidence="3">Whole sample</tissue>
    </source>
</reference>
<feature type="chain" id="PRO_5034933747" evidence="1">
    <location>
        <begin position="21"/>
        <end position="215"/>
    </location>
</feature>
<sequence>MICINRWISLWLIIIGGVCAISNVGPTCFRCSREVLPTTCSNVVTCGPHELCAIEKGVDLLGNAVFWSGCKSKPECSERRKRSSPVDVLVTCSECCDGNFCNAKGCGETGFPADGNRLCFSCMFMDSPSNCSRVVQCQKDEVCYLEESVLSDTTVYRSGCRVLQECKEQRPCGGCCLGNYCNSGCTPYDNLRPPYHYVTITNSPDYIWITVPYQK</sequence>
<dbReference type="SUPFAM" id="SSF57302">
    <property type="entry name" value="Snake toxin-like"/>
    <property type="match status" value="1"/>
</dbReference>
<accession>A0A8B8EVL1</accession>
<dbReference type="InterPro" id="IPR045860">
    <property type="entry name" value="Snake_toxin-like_sf"/>
</dbReference>
<dbReference type="RefSeq" id="XP_022343962.1">
    <property type="nucleotide sequence ID" value="XM_022488254.1"/>
</dbReference>
<evidence type="ECO:0000256" key="1">
    <source>
        <dbReference type="SAM" id="SignalP"/>
    </source>
</evidence>
<evidence type="ECO:0000313" key="2">
    <source>
        <dbReference type="Proteomes" id="UP000694844"/>
    </source>
</evidence>
<dbReference type="KEGG" id="cvn:111137028"/>
<dbReference type="AlphaFoldDB" id="A0A8B8EVL1"/>
<evidence type="ECO:0000313" key="3">
    <source>
        <dbReference type="RefSeq" id="XP_022343962.1"/>
    </source>
</evidence>
<name>A0A8B8EVL1_CRAVI</name>